<accession>A0A834UBY7</accession>
<dbReference type="EMBL" id="JACSDY010000004">
    <property type="protein sequence ID" value="KAF7429387.1"/>
    <property type="molecule type" value="Genomic_DNA"/>
</dbReference>
<reference evidence="1" key="1">
    <citation type="journal article" date="2020" name="G3 (Bethesda)">
        <title>High-Quality Assemblies for Three Invasive Social Wasps from the &lt;i&gt;Vespula&lt;/i&gt; Genus.</title>
        <authorList>
            <person name="Harrop T.W.R."/>
            <person name="Guhlin J."/>
            <person name="McLaughlin G.M."/>
            <person name="Permina E."/>
            <person name="Stockwell P."/>
            <person name="Gilligan J."/>
            <person name="Le Lec M.F."/>
            <person name="Gruber M.A.M."/>
            <person name="Quinn O."/>
            <person name="Lovegrove M."/>
            <person name="Duncan E.J."/>
            <person name="Remnant E.J."/>
            <person name="Van Eeckhoven J."/>
            <person name="Graham B."/>
            <person name="Knapp R.A."/>
            <person name="Langford K.W."/>
            <person name="Kronenberg Z."/>
            <person name="Press M.O."/>
            <person name="Eacker S.M."/>
            <person name="Wilson-Rankin E.E."/>
            <person name="Purcell J."/>
            <person name="Lester P.J."/>
            <person name="Dearden P.K."/>
        </authorList>
    </citation>
    <scope>NUCLEOTIDE SEQUENCE</scope>
    <source>
        <strain evidence="1">Volc-1</strain>
    </source>
</reference>
<comment type="caution">
    <text evidence="1">The sequence shown here is derived from an EMBL/GenBank/DDBJ whole genome shotgun (WGS) entry which is preliminary data.</text>
</comment>
<evidence type="ECO:0000313" key="2">
    <source>
        <dbReference type="Proteomes" id="UP000600918"/>
    </source>
</evidence>
<dbReference type="Proteomes" id="UP000600918">
    <property type="component" value="Unassembled WGS sequence"/>
</dbReference>
<keyword evidence="2" id="KW-1185">Reference proteome</keyword>
<protein>
    <submittedName>
        <fullName evidence="1">Uncharacterized protein</fullName>
    </submittedName>
</protein>
<name>A0A834UBY7_VESPE</name>
<gene>
    <name evidence="1" type="ORF">H0235_005785</name>
</gene>
<dbReference type="AlphaFoldDB" id="A0A834UBY7"/>
<organism evidence="1 2">
    <name type="scientific">Vespula pensylvanica</name>
    <name type="common">Western yellow jacket</name>
    <name type="synonym">Wasp</name>
    <dbReference type="NCBI Taxonomy" id="30213"/>
    <lineage>
        <taxon>Eukaryota</taxon>
        <taxon>Metazoa</taxon>
        <taxon>Ecdysozoa</taxon>
        <taxon>Arthropoda</taxon>
        <taxon>Hexapoda</taxon>
        <taxon>Insecta</taxon>
        <taxon>Pterygota</taxon>
        <taxon>Neoptera</taxon>
        <taxon>Endopterygota</taxon>
        <taxon>Hymenoptera</taxon>
        <taxon>Apocrita</taxon>
        <taxon>Aculeata</taxon>
        <taxon>Vespoidea</taxon>
        <taxon>Vespidae</taxon>
        <taxon>Vespinae</taxon>
        <taxon>Vespula</taxon>
    </lineage>
</organism>
<evidence type="ECO:0000313" key="1">
    <source>
        <dbReference type="EMBL" id="KAF7429387.1"/>
    </source>
</evidence>
<proteinExistence type="predicted"/>
<sequence length="146" mass="16934">MSLKKALCHKYNGKGFETWLKLKCDARKASPRTNIGVVSLILAKYSEISNGSAVTIGSRVWMVSLIHEDDVSAKRVGKRERENERVRRGKTRGDVFWRLRRDGRRVESRRPSDETPRRLVFAWETRRRLRLRVASTKFSANSCQSL</sequence>